<evidence type="ECO:0000256" key="11">
    <source>
        <dbReference type="RuleBase" id="RU362127"/>
    </source>
</evidence>
<dbReference type="EMBL" id="UNSH01000046">
    <property type="protein sequence ID" value="SZF03231.1"/>
    <property type="molecule type" value="Genomic_DNA"/>
</dbReference>
<evidence type="ECO:0000256" key="4">
    <source>
        <dbReference type="ARBA" id="ARBA00011335"/>
    </source>
</evidence>
<sequence length="255" mass="28235">MEMLSTILVATVICSITTVIIYRMQAITTNQPSINSCEKSKKCHLHLVGILGSGGHSSEMVSLLRDIDPARYIHRSYIASSGDSFAYSRALEIETYIQSKFRPSGPTPAKTWDPLTGIWDLRIVPRARKIHQPLITTIFSSLLCAIGCLKELRSIKKASRATSSGYPDVIISNGPATAVIFILVAALMRVSGMSPLRKMKTIYVESWARVDSLSLSGRFLLSLGICDRFLVQWESLARKINKKGTKVQWAGFLVE</sequence>
<reference evidence="12 13" key="1">
    <citation type="submission" date="2017-11" db="EMBL/GenBank/DDBJ databases">
        <authorList>
            <person name="Kracher B."/>
        </authorList>
    </citation>
    <scope>NUCLEOTIDE SEQUENCE [LARGE SCALE GENOMIC DNA]</scope>
    <source>
        <strain evidence="12 13">RACE1</strain>
    </source>
</reference>
<evidence type="ECO:0000313" key="12">
    <source>
        <dbReference type="EMBL" id="SZF03231.1"/>
    </source>
</evidence>
<protein>
    <recommendedName>
        <fullName evidence="5 11">UDP-N-acetylglucosamine transferase subunit ALG14</fullName>
    </recommendedName>
    <alternativeName>
        <fullName evidence="10 11">Asparagine-linked glycosylation protein 14</fullName>
    </alternativeName>
</protein>
<keyword evidence="7 11" id="KW-0256">Endoplasmic reticulum</keyword>
<comment type="subcellular location">
    <subcellularLocation>
        <location evidence="1 11">Endoplasmic reticulum membrane</location>
        <topology evidence="1 11">Single-pass membrane protein</topology>
    </subcellularLocation>
    <subcellularLocation>
        <location evidence="2">Nucleus membrane</location>
        <topology evidence="2">Single-pass membrane protein</topology>
    </subcellularLocation>
</comment>
<feature type="transmembrane region" description="Helical" evidence="11">
    <location>
        <begin position="6"/>
        <end position="24"/>
    </location>
</feature>
<dbReference type="GO" id="GO:0004577">
    <property type="term" value="F:N-acetylglucosaminyldiphosphodolichol N-acetylglucosaminyltransferase activity"/>
    <property type="evidence" value="ECO:0007669"/>
    <property type="project" value="TreeGrafter"/>
</dbReference>
<gene>
    <name evidence="11" type="primary">ALG14</name>
    <name evidence="12" type="ORF">BLGHR1_14020</name>
</gene>
<accession>A0A383USD6</accession>
<evidence type="ECO:0000256" key="1">
    <source>
        <dbReference type="ARBA" id="ARBA00004389"/>
    </source>
</evidence>
<keyword evidence="8 11" id="KW-1133">Transmembrane helix</keyword>
<evidence type="ECO:0000256" key="5">
    <source>
        <dbReference type="ARBA" id="ARBA00017467"/>
    </source>
</evidence>
<dbReference type="Pfam" id="PF08660">
    <property type="entry name" value="Alg14"/>
    <property type="match status" value="1"/>
</dbReference>
<comment type="caution">
    <text evidence="11">Lacks conserved residue(s) required for the propagation of feature annotation.</text>
</comment>
<keyword evidence="6 11" id="KW-0812">Transmembrane</keyword>
<evidence type="ECO:0000256" key="3">
    <source>
        <dbReference type="ARBA" id="ARBA00009731"/>
    </source>
</evidence>
<evidence type="ECO:0000256" key="10">
    <source>
        <dbReference type="ARBA" id="ARBA00032062"/>
    </source>
</evidence>
<dbReference type="GO" id="GO:0031965">
    <property type="term" value="C:nuclear membrane"/>
    <property type="evidence" value="ECO:0007669"/>
    <property type="project" value="UniProtKB-SubCell"/>
</dbReference>
<dbReference type="PANTHER" id="PTHR12154:SF4">
    <property type="entry name" value="UDP-N-ACETYLGLUCOSAMINE TRANSFERASE SUBUNIT ALG14 HOMOLOG"/>
    <property type="match status" value="1"/>
</dbReference>
<dbReference type="InterPro" id="IPR013969">
    <property type="entry name" value="Oligosacch_biosynth_Alg14"/>
</dbReference>
<comment type="similarity">
    <text evidence="3 11">Belongs to the ALG14 family.</text>
</comment>
<feature type="transmembrane region" description="Helical" evidence="11">
    <location>
        <begin position="169"/>
        <end position="190"/>
    </location>
</feature>
<proteinExistence type="inferred from homology"/>
<feature type="transmembrane region" description="Helical" evidence="11">
    <location>
        <begin position="130"/>
        <end position="149"/>
    </location>
</feature>
<dbReference type="GO" id="GO:0043541">
    <property type="term" value="C:UDP-N-acetylglucosamine transferase complex"/>
    <property type="evidence" value="ECO:0007669"/>
    <property type="project" value="TreeGrafter"/>
</dbReference>
<organism evidence="12 13">
    <name type="scientific">Blumeria hordei</name>
    <name type="common">Barley powdery mildew</name>
    <name type="synonym">Blumeria graminis f. sp. hordei</name>
    <dbReference type="NCBI Taxonomy" id="2867405"/>
    <lineage>
        <taxon>Eukaryota</taxon>
        <taxon>Fungi</taxon>
        <taxon>Dikarya</taxon>
        <taxon>Ascomycota</taxon>
        <taxon>Pezizomycotina</taxon>
        <taxon>Leotiomycetes</taxon>
        <taxon>Erysiphales</taxon>
        <taxon>Erysiphaceae</taxon>
        <taxon>Blumeria</taxon>
    </lineage>
</organism>
<dbReference type="GO" id="GO:0006488">
    <property type="term" value="P:dolichol-linked oligosaccharide biosynthetic process"/>
    <property type="evidence" value="ECO:0007669"/>
    <property type="project" value="InterPro"/>
</dbReference>
<dbReference type="VEuPathDB" id="FungiDB:BLGHR1_14020"/>
<evidence type="ECO:0000256" key="8">
    <source>
        <dbReference type="ARBA" id="ARBA00022989"/>
    </source>
</evidence>
<dbReference type="Proteomes" id="UP000275772">
    <property type="component" value="Unassembled WGS sequence"/>
</dbReference>
<name>A0A383USD6_BLUHO</name>
<evidence type="ECO:0000256" key="9">
    <source>
        <dbReference type="ARBA" id="ARBA00023136"/>
    </source>
</evidence>
<evidence type="ECO:0000256" key="7">
    <source>
        <dbReference type="ARBA" id="ARBA00022824"/>
    </source>
</evidence>
<comment type="subunit">
    <text evidence="4 11">Heterodimer with ALG13 to form a functional enzyme.</text>
</comment>
<evidence type="ECO:0000256" key="6">
    <source>
        <dbReference type="ARBA" id="ARBA00022692"/>
    </source>
</evidence>
<dbReference type="Gene3D" id="3.40.50.2000">
    <property type="entry name" value="Glycogen Phosphorylase B"/>
    <property type="match status" value="1"/>
</dbReference>
<evidence type="ECO:0000256" key="2">
    <source>
        <dbReference type="ARBA" id="ARBA00004590"/>
    </source>
</evidence>
<comment type="function">
    <text evidence="11">Involved in protein N-glycosylation. Essential for the second step of the dolichol-linked oligosaccharide pathway. Anchors the catalytic subunit ALG13 to the ER.</text>
</comment>
<dbReference type="AlphaFoldDB" id="A0A383USD6"/>
<keyword evidence="9 11" id="KW-0472">Membrane</keyword>
<dbReference type="PANTHER" id="PTHR12154">
    <property type="entry name" value="GLYCOSYL TRANSFERASE-RELATED"/>
    <property type="match status" value="1"/>
</dbReference>
<evidence type="ECO:0000313" key="13">
    <source>
        <dbReference type="Proteomes" id="UP000275772"/>
    </source>
</evidence>